<keyword evidence="4 5" id="KW-0802">TPR repeat</keyword>
<comment type="subcellular location">
    <subcellularLocation>
        <location evidence="1">Cytoplasm</location>
    </subcellularLocation>
</comment>
<feature type="repeat" description="TPR" evidence="5">
    <location>
        <begin position="262"/>
        <end position="295"/>
    </location>
</feature>
<name>A0A0L0C979_LUCCU</name>
<proteinExistence type="predicted"/>
<reference evidence="7 8" key="1">
    <citation type="journal article" date="2015" name="Nat. Commun.">
        <title>Lucilia cuprina genome unlocks parasitic fly biology to underpin future interventions.</title>
        <authorList>
            <person name="Anstead C.A."/>
            <person name="Korhonen P.K."/>
            <person name="Young N.D."/>
            <person name="Hall R.S."/>
            <person name="Jex A.R."/>
            <person name="Murali S.C."/>
            <person name="Hughes D.S."/>
            <person name="Lee S.F."/>
            <person name="Perry T."/>
            <person name="Stroehlein A.J."/>
            <person name="Ansell B.R."/>
            <person name="Breugelmans B."/>
            <person name="Hofmann A."/>
            <person name="Qu J."/>
            <person name="Dugan S."/>
            <person name="Lee S.L."/>
            <person name="Chao H."/>
            <person name="Dinh H."/>
            <person name="Han Y."/>
            <person name="Doddapaneni H.V."/>
            <person name="Worley K.C."/>
            <person name="Muzny D.M."/>
            <person name="Ioannidis P."/>
            <person name="Waterhouse R.M."/>
            <person name="Zdobnov E.M."/>
            <person name="James P.J."/>
            <person name="Bagnall N.H."/>
            <person name="Kotze A.C."/>
            <person name="Gibbs R.A."/>
            <person name="Richards S."/>
            <person name="Batterham P."/>
            <person name="Gasser R.B."/>
        </authorList>
    </citation>
    <scope>NUCLEOTIDE SEQUENCE [LARGE SCALE GENOMIC DNA]</scope>
    <source>
        <strain evidence="7 8">LS</strain>
        <tissue evidence="7">Full body</tissue>
    </source>
</reference>
<dbReference type="OMA" id="YSKWDKY"/>
<comment type="caution">
    <text evidence="7">The sequence shown here is derived from an EMBL/GenBank/DDBJ whole genome shotgun (WGS) entry which is preliminary data.</text>
</comment>
<evidence type="ECO:0000256" key="6">
    <source>
        <dbReference type="SAM" id="MobiDB-lite"/>
    </source>
</evidence>
<gene>
    <name evidence="7" type="ORF">FF38_06173</name>
</gene>
<evidence type="ECO:0000256" key="5">
    <source>
        <dbReference type="PROSITE-ProRule" id="PRU00339"/>
    </source>
</evidence>
<dbReference type="PANTHER" id="PTHR45984">
    <property type="entry name" value="RNA (RNA) POLYMERASE II ASSOCIATED PROTEIN HOMOLOG"/>
    <property type="match status" value="1"/>
</dbReference>
<dbReference type="SMART" id="SM00028">
    <property type="entry name" value="TPR"/>
    <property type="match status" value="3"/>
</dbReference>
<feature type="region of interest" description="Disordered" evidence="6">
    <location>
        <begin position="118"/>
        <end position="149"/>
    </location>
</feature>
<protein>
    <submittedName>
        <fullName evidence="7">Uncharacterized protein</fullName>
    </submittedName>
</protein>
<organism evidence="7 8">
    <name type="scientific">Lucilia cuprina</name>
    <name type="common">Green bottle fly</name>
    <name type="synonym">Australian sheep blowfly</name>
    <dbReference type="NCBI Taxonomy" id="7375"/>
    <lineage>
        <taxon>Eukaryota</taxon>
        <taxon>Metazoa</taxon>
        <taxon>Ecdysozoa</taxon>
        <taxon>Arthropoda</taxon>
        <taxon>Hexapoda</taxon>
        <taxon>Insecta</taxon>
        <taxon>Pterygota</taxon>
        <taxon>Neoptera</taxon>
        <taxon>Endopterygota</taxon>
        <taxon>Diptera</taxon>
        <taxon>Brachycera</taxon>
        <taxon>Muscomorpha</taxon>
        <taxon>Oestroidea</taxon>
        <taxon>Calliphoridae</taxon>
        <taxon>Luciliinae</taxon>
        <taxon>Lucilia</taxon>
    </lineage>
</organism>
<feature type="repeat" description="TPR" evidence="5">
    <location>
        <begin position="227"/>
        <end position="260"/>
    </location>
</feature>
<dbReference type="InterPro" id="IPR051982">
    <property type="entry name" value="CiliaryAsmbly_MitoImport"/>
</dbReference>
<evidence type="ECO:0000256" key="4">
    <source>
        <dbReference type="ARBA" id="ARBA00022803"/>
    </source>
</evidence>
<dbReference type="AlphaFoldDB" id="A0A0L0C979"/>
<dbReference type="SUPFAM" id="SSF48452">
    <property type="entry name" value="TPR-like"/>
    <property type="match status" value="1"/>
</dbReference>
<dbReference type="GO" id="GO:0005829">
    <property type="term" value="C:cytosol"/>
    <property type="evidence" value="ECO:0007669"/>
    <property type="project" value="TreeGrafter"/>
</dbReference>
<keyword evidence="2" id="KW-0963">Cytoplasm</keyword>
<dbReference type="Gene3D" id="1.25.40.10">
    <property type="entry name" value="Tetratricopeptide repeat domain"/>
    <property type="match status" value="1"/>
</dbReference>
<dbReference type="GO" id="GO:0031072">
    <property type="term" value="F:heat shock protein binding"/>
    <property type="evidence" value="ECO:0007669"/>
    <property type="project" value="TreeGrafter"/>
</dbReference>
<dbReference type="PANTHER" id="PTHR45984:SF1">
    <property type="entry name" value="SPAG1 AXONEMAL DYNEIN ASSEMBLY FACTOR"/>
    <property type="match status" value="1"/>
</dbReference>
<sequence length="455" mass="53168">METKTKKSLLERYGIPINHLDFQYIKECNDGREMEKIVHILRSNEEGYFPDLTKCAEDKLRELKPQSRLFRVEEKIKGREALNADEIKPIYDWNQDIKSTDKQLLKLVKENALDPAQLPPIRQGGRILQTKNQKEETNKSGVSNKESQRIKSTDYSKWDKYDAEEEILRLDLAAEREQEEIERKNCLNMEKCLKKPPLTITEITEDKELGPLEKWYNLTDIEKEKLSEEYRLRGNEYFRSKEYDNALEEYSRAIEICPHKAVAAYNNRALTYFKLRRFLDSINDCEQCLSLEPSNLKARLRLAEASYAYGRKRESYQLYIDVLQLDAENSVALKATTELRKQFEDLPPPNATRLKIQDESSKNKPAVIKEVSKPQPKPKAKEYDLAELVKPNRLVKNKFIKAAETLGKNIPNMKDNKNISQKKVPQEIEKQMQIQLPGTYRAHSELKGKKLIQEL</sequence>
<evidence type="ECO:0000313" key="8">
    <source>
        <dbReference type="Proteomes" id="UP000037069"/>
    </source>
</evidence>
<evidence type="ECO:0000313" key="7">
    <source>
        <dbReference type="EMBL" id="KNC27959.1"/>
    </source>
</evidence>
<accession>A0A0L0C979</accession>
<dbReference type="InterPro" id="IPR011990">
    <property type="entry name" value="TPR-like_helical_dom_sf"/>
</dbReference>
<evidence type="ECO:0000256" key="1">
    <source>
        <dbReference type="ARBA" id="ARBA00004496"/>
    </source>
</evidence>
<dbReference type="OrthoDB" id="2942533at2759"/>
<dbReference type="InterPro" id="IPR019734">
    <property type="entry name" value="TPR_rpt"/>
</dbReference>
<keyword evidence="3" id="KW-0677">Repeat</keyword>
<dbReference type="GO" id="GO:0006626">
    <property type="term" value="P:protein targeting to mitochondrion"/>
    <property type="evidence" value="ECO:0007669"/>
    <property type="project" value="TreeGrafter"/>
</dbReference>
<dbReference type="STRING" id="7375.A0A0L0C979"/>
<dbReference type="GO" id="GO:0005739">
    <property type="term" value="C:mitochondrion"/>
    <property type="evidence" value="ECO:0007669"/>
    <property type="project" value="TreeGrafter"/>
</dbReference>
<dbReference type="EMBL" id="JRES01000835">
    <property type="protein sequence ID" value="KNC27959.1"/>
    <property type="molecule type" value="Genomic_DNA"/>
</dbReference>
<dbReference type="Pfam" id="PF13414">
    <property type="entry name" value="TPR_11"/>
    <property type="match status" value="1"/>
</dbReference>
<dbReference type="PROSITE" id="PS50005">
    <property type="entry name" value="TPR"/>
    <property type="match status" value="2"/>
</dbReference>
<evidence type="ECO:0000256" key="3">
    <source>
        <dbReference type="ARBA" id="ARBA00022737"/>
    </source>
</evidence>
<keyword evidence="8" id="KW-1185">Reference proteome</keyword>
<evidence type="ECO:0000256" key="2">
    <source>
        <dbReference type="ARBA" id="ARBA00022490"/>
    </source>
</evidence>
<dbReference type="Proteomes" id="UP000037069">
    <property type="component" value="Unassembled WGS sequence"/>
</dbReference>